<sequence>EEIYNKLRNDQEFIQKLADALADKVVVKKLEELIVEIARLREDQNKMRAEFSAEMIKLREDQNKMREEFAKEMEKLREDQNKMRAEFSAEMIKLREDQNKMREEFAKEMEKLRADFSAEMVKLREEFNREILKLREEFNKEMVKLREEFNTQMEKLRQEMNTHFKQVASMVENLTTSIEDDAQSYLEWLIEKEMGVSVKISRLEVEGIAEIDLFAEFGNYVLLGEVKSRANRNVLNDLMRRVEKLKMAKPELFKDKKTILVIFTLSPTYDLIQACKENKVYLTTGSRNLTEFKDSL</sequence>
<accession>A0AAE3FLY8</accession>
<protein>
    <recommendedName>
        <fullName evidence="2">DUF8196 domain-containing protein</fullName>
    </recommendedName>
</protein>
<comment type="caution">
    <text evidence="3">The sequence shown here is derived from an EMBL/GenBank/DDBJ whole genome shotgun (WGS) entry which is preliminary data.</text>
</comment>
<dbReference type="AlphaFoldDB" id="A0AAE3FLY8"/>
<keyword evidence="1" id="KW-0175">Coiled coil</keyword>
<feature type="coiled-coil region" evidence="1">
    <location>
        <begin position="30"/>
        <end position="173"/>
    </location>
</feature>
<gene>
    <name evidence="3" type="ORF">TQ35_007415</name>
</gene>
<proteinExistence type="predicted"/>
<reference evidence="3" key="1">
    <citation type="submission" date="2022-05" db="EMBL/GenBank/DDBJ databases">
        <title>Metagenome Sequencing of an Archaeal-Dominated Microbial Community from a Hot Spring at the Los Azufres Geothermal Field, Mexico.</title>
        <authorList>
            <person name="Marin-Paredes R."/>
            <person name="Martinez-Romero E."/>
            <person name="Servin-Garciduenas L.E."/>
        </authorList>
    </citation>
    <scope>NUCLEOTIDE SEQUENCE</scope>
    <source>
        <strain evidence="3">AZ1-454</strain>
    </source>
</reference>
<evidence type="ECO:0000256" key="1">
    <source>
        <dbReference type="SAM" id="Coils"/>
    </source>
</evidence>
<dbReference type="InterPro" id="IPR011335">
    <property type="entry name" value="Restrct_endonuc-II-like"/>
</dbReference>
<feature type="domain" description="DUF8196" evidence="2">
    <location>
        <begin position="180"/>
        <end position="291"/>
    </location>
</feature>
<dbReference type="SUPFAM" id="SSF52980">
    <property type="entry name" value="Restriction endonuclease-like"/>
    <property type="match status" value="1"/>
</dbReference>
<evidence type="ECO:0000259" key="2">
    <source>
        <dbReference type="Pfam" id="PF26618"/>
    </source>
</evidence>
<evidence type="ECO:0000313" key="3">
    <source>
        <dbReference type="EMBL" id="MCL7344383.1"/>
    </source>
</evidence>
<feature type="non-terminal residue" evidence="3">
    <location>
        <position position="1"/>
    </location>
</feature>
<dbReference type="Pfam" id="PF26618">
    <property type="entry name" value="DUF8196"/>
    <property type="match status" value="1"/>
</dbReference>
<dbReference type="EMBL" id="JZWS02000008">
    <property type="protein sequence ID" value="MCL7344383.1"/>
    <property type="molecule type" value="Genomic_DNA"/>
</dbReference>
<dbReference type="Gene3D" id="1.20.120.20">
    <property type="entry name" value="Apolipoprotein"/>
    <property type="match status" value="1"/>
</dbReference>
<name>A0AAE3FLY8_9CREN</name>
<dbReference type="InterPro" id="IPR058509">
    <property type="entry name" value="DUF8196"/>
</dbReference>
<organism evidence="3">
    <name type="scientific">Candidatus Aramenus sulfurataquae</name>
    <dbReference type="NCBI Taxonomy" id="1326980"/>
    <lineage>
        <taxon>Archaea</taxon>
        <taxon>Thermoproteota</taxon>
        <taxon>Thermoprotei</taxon>
        <taxon>Sulfolobales</taxon>
        <taxon>Sulfolobaceae</taxon>
        <taxon>Candidatus Aramenus</taxon>
    </lineage>
</organism>
<dbReference type="SUPFAM" id="SSF58113">
    <property type="entry name" value="Apolipoprotein A-I"/>
    <property type="match status" value="1"/>
</dbReference>